<feature type="compositionally biased region" description="Basic and acidic residues" evidence="2">
    <location>
        <begin position="1948"/>
        <end position="1958"/>
    </location>
</feature>
<feature type="coiled-coil region" evidence="1">
    <location>
        <begin position="175"/>
        <end position="230"/>
    </location>
</feature>
<dbReference type="InterPro" id="IPR012337">
    <property type="entry name" value="RNaseH-like_sf"/>
</dbReference>
<dbReference type="InterPro" id="IPR036397">
    <property type="entry name" value="RNaseH_sf"/>
</dbReference>
<keyword evidence="1" id="KW-0175">Coiled coil</keyword>
<keyword evidence="5" id="KW-1185">Reference proteome</keyword>
<feature type="region of interest" description="Disordered" evidence="2">
    <location>
        <begin position="2459"/>
        <end position="2493"/>
    </location>
</feature>
<feature type="compositionally biased region" description="Pro residues" evidence="2">
    <location>
        <begin position="2129"/>
        <end position="2138"/>
    </location>
</feature>
<dbReference type="InterPro" id="IPR002156">
    <property type="entry name" value="RNaseH_domain"/>
</dbReference>
<feature type="compositionally biased region" description="Basic and acidic residues" evidence="2">
    <location>
        <begin position="305"/>
        <end position="318"/>
    </location>
</feature>
<feature type="region of interest" description="Disordered" evidence="2">
    <location>
        <begin position="1931"/>
        <end position="1958"/>
    </location>
</feature>
<feature type="compositionally biased region" description="Gly residues" evidence="2">
    <location>
        <begin position="1"/>
        <end position="10"/>
    </location>
</feature>
<feature type="compositionally biased region" description="Acidic residues" evidence="2">
    <location>
        <begin position="2285"/>
        <end position="2302"/>
    </location>
</feature>
<accession>A0ABN9VZF7</accession>
<name>A0ABN9VZF7_9DINO</name>
<feature type="compositionally biased region" description="Basic and acidic residues" evidence="2">
    <location>
        <begin position="2459"/>
        <end position="2476"/>
    </location>
</feature>
<evidence type="ECO:0000313" key="4">
    <source>
        <dbReference type="EMBL" id="CAK0878622.1"/>
    </source>
</evidence>
<feature type="region of interest" description="Disordered" evidence="2">
    <location>
        <begin position="2258"/>
        <end position="2319"/>
    </location>
</feature>
<comment type="caution">
    <text evidence="4">The sequence shown here is derived from an EMBL/GenBank/DDBJ whole genome shotgun (WGS) entry which is preliminary data.</text>
</comment>
<organism evidence="4 5">
    <name type="scientific">Prorocentrum cordatum</name>
    <dbReference type="NCBI Taxonomy" id="2364126"/>
    <lineage>
        <taxon>Eukaryota</taxon>
        <taxon>Sar</taxon>
        <taxon>Alveolata</taxon>
        <taxon>Dinophyceae</taxon>
        <taxon>Prorocentrales</taxon>
        <taxon>Prorocentraceae</taxon>
        <taxon>Prorocentrum</taxon>
    </lineage>
</organism>
<feature type="compositionally biased region" description="Basic residues" evidence="2">
    <location>
        <begin position="387"/>
        <end position="398"/>
    </location>
</feature>
<proteinExistence type="predicted"/>
<gene>
    <name evidence="4" type="ORF">PCOR1329_LOCUS62331</name>
</gene>
<feature type="compositionally biased region" description="Basic and acidic residues" evidence="2">
    <location>
        <begin position="2266"/>
        <end position="2282"/>
    </location>
</feature>
<protein>
    <recommendedName>
        <fullName evidence="3">RNase H type-1 domain-containing protein</fullName>
    </recommendedName>
</protein>
<feature type="compositionally biased region" description="Gly residues" evidence="2">
    <location>
        <begin position="105"/>
        <end position="117"/>
    </location>
</feature>
<feature type="compositionally biased region" description="Low complexity" evidence="2">
    <location>
        <begin position="907"/>
        <end position="919"/>
    </location>
</feature>
<feature type="compositionally biased region" description="Basic residues" evidence="2">
    <location>
        <begin position="1937"/>
        <end position="1947"/>
    </location>
</feature>
<evidence type="ECO:0000256" key="1">
    <source>
        <dbReference type="SAM" id="Coils"/>
    </source>
</evidence>
<dbReference type="EMBL" id="CAUYUJ010017868">
    <property type="protein sequence ID" value="CAK0878622.1"/>
    <property type="molecule type" value="Genomic_DNA"/>
</dbReference>
<feature type="non-terminal residue" evidence="4">
    <location>
        <position position="2493"/>
    </location>
</feature>
<feature type="region of interest" description="Disordered" evidence="2">
    <location>
        <begin position="305"/>
        <end position="344"/>
    </location>
</feature>
<dbReference type="Proteomes" id="UP001189429">
    <property type="component" value="Unassembled WGS sequence"/>
</dbReference>
<feature type="compositionally biased region" description="Polar residues" evidence="2">
    <location>
        <begin position="796"/>
        <end position="806"/>
    </location>
</feature>
<feature type="domain" description="RNase H type-1" evidence="3">
    <location>
        <begin position="1759"/>
        <end position="1893"/>
    </location>
</feature>
<feature type="compositionally biased region" description="Polar residues" evidence="2">
    <location>
        <begin position="363"/>
        <end position="378"/>
    </location>
</feature>
<feature type="compositionally biased region" description="Polar residues" evidence="2">
    <location>
        <begin position="405"/>
        <end position="416"/>
    </location>
</feature>
<reference evidence="4" key="1">
    <citation type="submission" date="2023-10" db="EMBL/GenBank/DDBJ databases">
        <authorList>
            <person name="Chen Y."/>
            <person name="Shah S."/>
            <person name="Dougan E. K."/>
            <person name="Thang M."/>
            <person name="Chan C."/>
        </authorList>
    </citation>
    <scope>NUCLEOTIDE SEQUENCE [LARGE SCALE GENOMIC DNA]</scope>
</reference>
<evidence type="ECO:0000259" key="3">
    <source>
        <dbReference type="Pfam" id="PF00075"/>
    </source>
</evidence>
<feature type="region of interest" description="Disordered" evidence="2">
    <location>
        <begin position="360"/>
        <end position="426"/>
    </location>
</feature>
<feature type="region of interest" description="Disordered" evidence="2">
    <location>
        <begin position="827"/>
        <end position="886"/>
    </location>
</feature>
<feature type="region of interest" description="Disordered" evidence="2">
    <location>
        <begin position="1"/>
        <end position="40"/>
    </location>
</feature>
<feature type="region of interest" description="Disordered" evidence="2">
    <location>
        <begin position="902"/>
        <end position="948"/>
    </location>
</feature>
<dbReference type="Pfam" id="PF00075">
    <property type="entry name" value="RNase_H"/>
    <property type="match status" value="1"/>
</dbReference>
<dbReference type="Gene3D" id="3.30.420.10">
    <property type="entry name" value="Ribonuclease H-like superfamily/Ribonuclease H"/>
    <property type="match status" value="1"/>
</dbReference>
<feature type="region of interest" description="Disordered" evidence="2">
    <location>
        <begin position="758"/>
        <end position="810"/>
    </location>
</feature>
<feature type="region of interest" description="Disordered" evidence="2">
    <location>
        <begin position="89"/>
        <end position="128"/>
    </location>
</feature>
<feature type="region of interest" description="Disordered" evidence="2">
    <location>
        <begin position="2077"/>
        <end position="2099"/>
    </location>
</feature>
<feature type="region of interest" description="Disordered" evidence="2">
    <location>
        <begin position="2117"/>
        <end position="2141"/>
    </location>
</feature>
<sequence>MGSGGGGRGAGSAWSGAPNRQRVPPWKRSSSGSRPPRSSYVVCDGRSRWRYCKNITSRGDLCICGKNLACLVPDGHVFRDEDGGWVAAQPQGGTSPRISWADGWQPGGGAGGKGQGGQRQPPPHDKTADLKAAAAAAYGKLSKDDPLRQHYEALWPELAAAKPPADQPVVGFKAVEAAARRLGKLQKKVRSAGEQVESAQQYLAESERKLREAMEASIAAEDEFDKLKATVGKQEAPAEPAAEKPTLAALLEQFEHEPDDFHKWSEPDKEAWRAAKAKGERMAQTVKEHEEETAKHLRLLEEETARHQEQLRQLEQARTKRLSKSGEQDPEAAEAPPGKRVPPQALRQQGQLLRLRLTAPRQLPNQKQVQQNMTNQRNAELEWGPTSRRRERRSRRPGAPRQSSTQKGKVTTQQGSRPKASAKKARRPCHIDFFNVTTWAPQAQGYLMEINDTKDRGIIGIAEHHLRQPAQIGKARAALRRNGMHSYWTKARPGEGEGTRGGTCVITRGSLDVQDRIAGFDEHYLHEDGSDVTVVISNLHKVRFAVAFVHLECGTGFGERNVDILCDLRANMAVWGGEARCIDFALISQGLAPYFDQLELLRAVPWKPHIDIRLKLRCDQEENDMEPVPQLYYDKEAQHVIPDELWQATSERVCLRVYDELPQHLQHTVVGKMMERDMLDLGQQYDHFASTLELSLCESIGIPEEERGRHLGHSRPPSYKSVSIKDTVTSTPWAGVERKIHAWWAEISSLARQLSHRDARAQEAAASRQGKTHALPDEDSGGGQGPLESELGPVMSGSQEGRNSMDIQDHDPFEDEEDYLEYRQEIADQENSDGYHQHIEWQQASLESSQTARRRAAGPDSHPPAGCSTMDVQDHDPFEEEEDRFQNCQETADQKDCDGFHQRIEGQQDGNGNGQSQNQAPPSPEADEQRDMGLPPSDPWNDDQHQREREDYVAMRDDLECWAAIWMDNLVQLPTDNSNWMQICVPFLETILGGGGNNGMVRLLRRRCQQTQQQINTRQQLAQQLNQPDPGRLNDEGAAKDQQQALLADLHAIAEGALVDPGTISRVAEEVKSMAKLLTKAVKKAYIHWVHDATAGSAKMAHAYTKAAERSHLEDILEHEGQVINHPQQLVDLRKEAWQRRWTRDAQKAERIQEALAKLRQAALAQANALEPISKDIIGSIIQHLKSNAGQGADWWRAPELKAMGAQGLEDFVQCLNSCEQRAAWPWQFYLVLELLLGKKPGIGGERPIGLMPMPYRIWSAARRPIVATWSKAAAGFWDSAVAGSSALRVAMHRLMRAEAATEMGFHAAGVFYDAANFYDNIGLDQLIEKASALQYPLLSLAMAVQMYLAPRAIMAHRLFSDIFEPANSMVAGCGRAVDLTRPLLYGILDAAHRHHIFVVMQQYLDDLALQVEGARRPVIDQIKHVAALVHDGFKQLAIPISVKTAVVASDKDLQAEVASILDSLGTPNKQPGVVRDLGVDTSLGKQLRRPTHAARQAKAKQRVAKLRDLAKTDARGAAKVYAAGAYCQQAWDLPAHGITPTEAKLVRATEAALLTGGHKAGRCTSTILLIQRGMQEAVTRAIGDQIKQFWLTVVDHPTELKRYQRGWLLLYAKLGALEPNRRWQQAGGDLYQLQRHLRRRRRKGQHAEAAMLDTIAVAGIWTRERRRAANLNQEGDDTCARCGEAIETEEHRYYACPANAEIGHSNDTDLAKKAKDALDQRQDLHFWLRGIPPAAWAAKVDPDEDAAKAAQIFCTSEEAQAAAQSGHKEVVAWCGTTRAPHTVPRAELTAMSKAIGYTTAATARGLNIVSDCKYALDALKQIQDPEDLDYRSTNYDLWLQTKQQLHNSTDTIMGHYIPSHLIEHPTELERWNGPTWWVIGNEMADKCAGWGAEHGALDPAIIVQQQIRDQITMAVQNRLLAINMAVTVEDPNKAPQRPKAKRRKPQTARDRAAQQGHDLRKLHPRWWCATCRSGPAKGQSIRDWLAEAGKCLGKYGGHQDQHGNVRLDFKAVQIGTQVVHGSHKTQYTHGWLWCEKCGGTSYIGDHKSRIAAGVARKLARPCQPPTAAGRRVLEDMQRGKLPRGAKPAADPADEGLDEITMPGDFKLGLSNHEVIDLDGDSSEAGGPQPAPQQPPSHPDSVVHASLRLVDHMEGYAELWMNMVDQEVWDDKDDWMEHCVPYLLAITNVGGRTDTQEQTRAVTVQEIQQIKDFCEEVWRNTHRTRRRLMTRMLTLPYGTWQQAARVHMDAFHNRRNNIIAHSTPSSERRPLPRTAEASREWSPENLDDDDSTPDSEAPELEGEPNSSQEMETMAGPDQRHDANSLMQTAVQVAVTLTRPVGPDLMKFVSEADEAGLLHPRLRHNKGEADQDPEQEVAWLERNRLEQLMQSLAGCWSQKEGELGWPSWQAACVPHVLRALQTGVYQRLFSHVSGTSRQRSQRRAAEEICRLAWLNSGEERRQIQQQDPKEAERRRATAEQILGVTEPEVRSRSP</sequence>
<evidence type="ECO:0000256" key="2">
    <source>
        <dbReference type="SAM" id="MobiDB-lite"/>
    </source>
</evidence>
<evidence type="ECO:0000313" key="5">
    <source>
        <dbReference type="Proteomes" id="UP001189429"/>
    </source>
</evidence>
<dbReference type="SUPFAM" id="SSF53098">
    <property type="entry name" value="Ribonuclease H-like"/>
    <property type="match status" value="1"/>
</dbReference>
<feature type="compositionally biased region" description="Low complexity" evidence="2">
    <location>
        <begin position="24"/>
        <end position="39"/>
    </location>
</feature>
<feature type="compositionally biased region" description="Polar residues" evidence="2">
    <location>
        <begin position="840"/>
        <end position="851"/>
    </location>
</feature>